<dbReference type="Proteomes" id="UP001610334">
    <property type="component" value="Unassembled WGS sequence"/>
</dbReference>
<dbReference type="EMBL" id="JBFXLT010000007">
    <property type="protein sequence ID" value="KAL2820333.1"/>
    <property type="molecule type" value="Genomic_DNA"/>
</dbReference>
<evidence type="ECO:0000313" key="2">
    <source>
        <dbReference type="Proteomes" id="UP001610334"/>
    </source>
</evidence>
<organism evidence="1 2">
    <name type="scientific">Aspergillus granulosus</name>
    <dbReference type="NCBI Taxonomy" id="176169"/>
    <lineage>
        <taxon>Eukaryota</taxon>
        <taxon>Fungi</taxon>
        <taxon>Dikarya</taxon>
        <taxon>Ascomycota</taxon>
        <taxon>Pezizomycotina</taxon>
        <taxon>Eurotiomycetes</taxon>
        <taxon>Eurotiomycetidae</taxon>
        <taxon>Eurotiales</taxon>
        <taxon>Aspergillaceae</taxon>
        <taxon>Aspergillus</taxon>
        <taxon>Aspergillus subgen. Nidulantes</taxon>
    </lineage>
</organism>
<sequence>MKEEERKEERRMVALWLYRRGTRKKLRSWMAVNLAQREDDKYEVLRDRAAMRQLELRFVLHEILGEFSLPNWRCPDYKWSRWSRRPGDLPWQRLNRCRSPRGAAPTGYSYQQDTSQAIRLCHSDTVVQFLFSNQFEPLPRLSFIHGSTVERWNPATECSCLAWCSGGVRLRQAELKVVR</sequence>
<reference evidence="1 2" key="1">
    <citation type="submission" date="2024-07" db="EMBL/GenBank/DDBJ databases">
        <title>Section-level genome sequencing and comparative genomics of Aspergillus sections Usti and Cavernicolus.</title>
        <authorList>
            <consortium name="Lawrence Berkeley National Laboratory"/>
            <person name="Nybo J.L."/>
            <person name="Vesth T.C."/>
            <person name="Theobald S."/>
            <person name="Frisvad J.C."/>
            <person name="Larsen T.O."/>
            <person name="Kjaerboelling I."/>
            <person name="Rothschild-Mancinelli K."/>
            <person name="Lyhne E.K."/>
            <person name="Kogle M.E."/>
            <person name="Barry K."/>
            <person name="Clum A."/>
            <person name="Na H."/>
            <person name="Ledsgaard L."/>
            <person name="Lin J."/>
            <person name="Lipzen A."/>
            <person name="Kuo A."/>
            <person name="Riley R."/>
            <person name="Mondo S."/>
            <person name="Labutti K."/>
            <person name="Haridas S."/>
            <person name="Pangalinan J."/>
            <person name="Salamov A.A."/>
            <person name="Simmons B.A."/>
            <person name="Magnuson J.K."/>
            <person name="Chen J."/>
            <person name="Drula E."/>
            <person name="Henrissat B."/>
            <person name="Wiebenga A."/>
            <person name="Lubbers R.J."/>
            <person name="Gomes A.C."/>
            <person name="Makela M.R."/>
            <person name="Stajich J."/>
            <person name="Grigoriev I.V."/>
            <person name="Mortensen U.H."/>
            <person name="De Vries R.P."/>
            <person name="Baker S.E."/>
            <person name="Andersen M.R."/>
        </authorList>
    </citation>
    <scope>NUCLEOTIDE SEQUENCE [LARGE SCALE GENOMIC DNA]</scope>
    <source>
        <strain evidence="1 2">CBS 588.65</strain>
    </source>
</reference>
<evidence type="ECO:0000313" key="1">
    <source>
        <dbReference type="EMBL" id="KAL2820333.1"/>
    </source>
</evidence>
<proteinExistence type="predicted"/>
<protein>
    <submittedName>
        <fullName evidence="1">Uncharacterized protein</fullName>
    </submittedName>
</protein>
<gene>
    <name evidence="1" type="ORF">BJX63DRAFT_311377</name>
</gene>
<accession>A0ABR4I0A8</accession>
<name>A0ABR4I0A8_9EURO</name>
<comment type="caution">
    <text evidence="1">The sequence shown here is derived from an EMBL/GenBank/DDBJ whole genome shotgun (WGS) entry which is preliminary data.</text>
</comment>
<keyword evidence="2" id="KW-1185">Reference proteome</keyword>